<dbReference type="Proteomes" id="UP001596978">
    <property type="component" value="Unassembled WGS sequence"/>
</dbReference>
<keyword evidence="3" id="KW-0645">Protease</keyword>
<dbReference type="Gene3D" id="3.40.630.10">
    <property type="entry name" value="Zn peptidases"/>
    <property type="match status" value="1"/>
</dbReference>
<evidence type="ECO:0000256" key="3">
    <source>
        <dbReference type="ARBA" id="ARBA00022670"/>
    </source>
</evidence>
<proteinExistence type="inferred from homology"/>
<reference evidence="10" key="1">
    <citation type="journal article" date="2019" name="Int. J. Syst. Evol. Microbiol.">
        <title>The Global Catalogue of Microorganisms (GCM) 10K type strain sequencing project: providing services to taxonomists for standard genome sequencing and annotation.</title>
        <authorList>
            <consortium name="The Broad Institute Genomics Platform"/>
            <consortium name="The Broad Institute Genome Sequencing Center for Infectious Disease"/>
            <person name="Wu L."/>
            <person name="Ma J."/>
        </authorList>
    </citation>
    <scope>NUCLEOTIDE SEQUENCE [LARGE SCALE GENOMIC DNA]</scope>
    <source>
        <strain evidence="10">CCUG 62952</strain>
    </source>
</reference>
<dbReference type="CDD" id="cd06239">
    <property type="entry name" value="M14-like"/>
    <property type="match status" value="1"/>
</dbReference>
<dbReference type="SUPFAM" id="SSF53187">
    <property type="entry name" value="Zn-dependent exopeptidases"/>
    <property type="match status" value="1"/>
</dbReference>
<evidence type="ECO:0000256" key="6">
    <source>
        <dbReference type="ARBA" id="ARBA00023049"/>
    </source>
</evidence>
<evidence type="ECO:0000313" key="10">
    <source>
        <dbReference type="Proteomes" id="UP001596978"/>
    </source>
</evidence>
<comment type="similarity">
    <text evidence="2 7">Belongs to the peptidase M14 family.</text>
</comment>
<dbReference type="RefSeq" id="WP_386406565.1">
    <property type="nucleotide sequence ID" value="NZ_JBHTJH010000004.1"/>
</dbReference>
<name>A0ABW3CXC8_9FLAO</name>
<comment type="caution">
    <text evidence="7">Lacks conserved residue(s) required for the propagation of feature annotation.</text>
</comment>
<gene>
    <name evidence="9" type="ORF">ACFQ1M_08085</name>
</gene>
<keyword evidence="10" id="KW-1185">Reference proteome</keyword>
<keyword evidence="6" id="KW-0482">Metalloprotease</keyword>
<dbReference type="PANTHER" id="PTHR11705:SF143">
    <property type="entry name" value="SLL0236 PROTEIN"/>
    <property type="match status" value="1"/>
</dbReference>
<evidence type="ECO:0000313" key="9">
    <source>
        <dbReference type="EMBL" id="MFD0862165.1"/>
    </source>
</evidence>
<dbReference type="PANTHER" id="PTHR11705">
    <property type="entry name" value="PROTEASE FAMILY M14 CARBOXYPEPTIDASE A,B"/>
    <property type="match status" value="1"/>
</dbReference>
<keyword evidence="9" id="KW-0121">Carboxypeptidase</keyword>
<organism evidence="9 10">
    <name type="scientific">Sungkyunkwania multivorans</name>
    <dbReference type="NCBI Taxonomy" id="1173618"/>
    <lineage>
        <taxon>Bacteria</taxon>
        <taxon>Pseudomonadati</taxon>
        <taxon>Bacteroidota</taxon>
        <taxon>Flavobacteriia</taxon>
        <taxon>Flavobacteriales</taxon>
        <taxon>Flavobacteriaceae</taxon>
        <taxon>Sungkyunkwania</taxon>
    </lineage>
</organism>
<evidence type="ECO:0000256" key="1">
    <source>
        <dbReference type="ARBA" id="ARBA00001947"/>
    </source>
</evidence>
<dbReference type="EC" id="3.4.17.-" evidence="9"/>
<comment type="cofactor">
    <cofactor evidence="1">
        <name>Zn(2+)</name>
        <dbReference type="ChEBI" id="CHEBI:29105"/>
    </cofactor>
</comment>
<evidence type="ECO:0000256" key="2">
    <source>
        <dbReference type="ARBA" id="ARBA00005988"/>
    </source>
</evidence>
<dbReference type="EMBL" id="JBHTJH010000004">
    <property type="protein sequence ID" value="MFD0862165.1"/>
    <property type="molecule type" value="Genomic_DNA"/>
</dbReference>
<comment type="caution">
    <text evidence="9">The sequence shown here is derived from an EMBL/GenBank/DDBJ whole genome shotgun (WGS) entry which is preliminary data.</text>
</comment>
<keyword evidence="5" id="KW-0862">Zinc</keyword>
<evidence type="ECO:0000259" key="8">
    <source>
        <dbReference type="PROSITE" id="PS52035"/>
    </source>
</evidence>
<dbReference type="Pfam" id="PF00246">
    <property type="entry name" value="Peptidase_M14"/>
    <property type="match status" value="1"/>
</dbReference>
<protein>
    <submittedName>
        <fullName evidence="9">M14 metallopeptidase family protein</fullName>
        <ecNumber evidence="9">3.4.17.-</ecNumber>
    </submittedName>
</protein>
<dbReference type="InterPro" id="IPR000834">
    <property type="entry name" value="Peptidase_M14"/>
</dbReference>
<evidence type="ECO:0000256" key="4">
    <source>
        <dbReference type="ARBA" id="ARBA00022801"/>
    </source>
</evidence>
<evidence type="ECO:0000256" key="7">
    <source>
        <dbReference type="PROSITE-ProRule" id="PRU01379"/>
    </source>
</evidence>
<accession>A0ABW3CXC8</accession>
<feature type="domain" description="Peptidase M14" evidence="8">
    <location>
        <begin position="5"/>
        <end position="265"/>
    </location>
</feature>
<sequence>MEAFPYYKETSVTHRYVTHKMVEPILEKLPPVFKVERVGSSVRKNPIHMVTIGTGSKSILMWSQMHGNESTTTKALLDMFKYLQRDDDSIRELLSNCTLYVIPILNPDGATDYTRVNANEVDLNRDASMLSQPESKVLRSVFEQVHPEFCFNLHDQRTIFGVGDSDLPATVSFLAPAMDAKRTVDDERKRSMEVVAHMNSLLQGLIPGQIGRYDDTFNINCVGDKFQSRGVPTILFESGHFPEDYSREETRKYIFQSLVSAVTYIAFNDVDGKHYRSYFDIPENQKTFNDLLIKGYPIKKKRLDVIFQFKEVLDNNKITFDPICLKIGNLKNLKAHKTFNYSELSYKKELSQTFSVNKSALNLLKNFNEVNDWLIKISQ</sequence>
<dbReference type="GO" id="GO:0004180">
    <property type="term" value="F:carboxypeptidase activity"/>
    <property type="evidence" value="ECO:0007669"/>
    <property type="project" value="UniProtKB-KW"/>
</dbReference>
<keyword evidence="4 9" id="KW-0378">Hydrolase</keyword>
<evidence type="ECO:0000256" key="5">
    <source>
        <dbReference type="ARBA" id="ARBA00022833"/>
    </source>
</evidence>
<dbReference type="PROSITE" id="PS52035">
    <property type="entry name" value="PEPTIDASE_M14"/>
    <property type="match status" value="1"/>
</dbReference>